<comment type="caution">
    <text evidence="3">The sequence shown here is derived from an EMBL/GenBank/DDBJ whole genome shotgun (WGS) entry which is preliminary data.</text>
</comment>
<dbReference type="Proteomes" id="UP000824115">
    <property type="component" value="Unassembled WGS sequence"/>
</dbReference>
<accession>A0A9D2GPY9</accession>
<reference evidence="3" key="2">
    <citation type="submission" date="2021-04" db="EMBL/GenBank/DDBJ databases">
        <authorList>
            <person name="Gilroy R."/>
        </authorList>
    </citation>
    <scope>NUCLEOTIDE SEQUENCE</scope>
    <source>
        <strain evidence="3">Gambia16-554</strain>
    </source>
</reference>
<proteinExistence type="inferred from homology"/>
<evidence type="ECO:0000313" key="4">
    <source>
        <dbReference type="Proteomes" id="UP000824115"/>
    </source>
</evidence>
<reference evidence="3" key="1">
    <citation type="journal article" date="2021" name="PeerJ">
        <title>Extensive microbial diversity within the chicken gut microbiome revealed by metagenomics and culture.</title>
        <authorList>
            <person name="Gilroy R."/>
            <person name="Ravi A."/>
            <person name="Getino M."/>
            <person name="Pursley I."/>
            <person name="Horton D.L."/>
            <person name="Alikhan N.F."/>
            <person name="Baker D."/>
            <person name="Gharbi K."/>
            <person name="Hall N."/>
            <person name="Watson M."/>
            <person name="Adriaenssens E.M."/>
            <person name="Foster-Nyarko E."/>
            <person name="Jarju S."/>
            <person name="Secka A."/>
            <person name="Antonio M."/>
            <person name="Oren A."/>
            <person name="Chaudhuri R.R."/>
            <person name="La Ragione R."/>
            <person name="Hildebrand F."/>
            <person name="Pallen M.J."/>
        </authorList>
    </citation>
    <scope>NUCLEOTIDE SEQUENCE</scope>
    <source>
        <strain evidence="3">Gambia16-554</strain>
    </source>
</reference>
<organism evidence="3 4">
    <name type="scientific">Candidatus Coprenecus stercoravium</name>
    <dbReference type="NCBI Taxonomy" id="2840735"/>
    <lineage>
        <taxon>Bacteria</taxon>
        <taxon>Pseudomonadati</taxon>
        <taxon>Bacteroidota</taxon>
        <taxon>Bacteroidia</taxon>
        <taxon>Bacteroidales</taxon>
        <taxon>Rikenellaceae</taxon>
        <taxon>Rikenellaceae incertae sedis</taxon>
        <taxon>Candidatus Coprenecus</taxon>
    </lineage>
</organism>
<name>A0A9D2GPY9_9BACT</name>
<evidence type="ECO:0000313" key="3">
    <source>
        <dbReference type="EMBL" id="HIZ86051.1"/>
    </source>
</evidence>
<sequence length="277" mass="31557">MTGQDVDTVELDSMLELLSDKDEFTLDMVRERVFKLGWRAVEYFYQNMDKVERPYGRTVYRNVCEISSVLAFKEILDLLKSGEAFYVPDGLYSLTRILRPELAPDTFRLCYEDAGNSLICGMNDSMTAVEKVEMLNYVVYDKYGFRLDGGMNTDETTVLLPDLMEKRRGGVVGLSTVYFMLASYAGLPVYPLFPKSPGYFVAYFDGTDSLFTIDVGNYGRISEPVPKEDWKKTPFMGTDRTILYIYAASLRRFGLSDTFSDRLACMLLNKLLDVLAV</sequence>
<comment type="similarity">
    <text evidence="1">Belongs to the UPF0162 family.</text>
</comment>
<evidence type="ECO:0000256" key="1">
    <source>
        <dbReference type="ARBA" id="ARBA00007100"/>
    </source>
</evidence>
<protein>
    <submittedName>
        <fullName evidence="3">Transglutaminase-like domain-containing protein</fullName>
    </submittedName>
</protein>
<dbReference type="InterPro" id="IPR032698">
    <property type="entry name" value="SirB1_N"/>
</dbReference>
<evidence type="ECO:0000259" key="2">
    <source>
        <dbReference type="Pfam" id="PF13369"/>
    </source>
</evidence>
<dbReference type="EMBL" id="DXAW01000106">
    <property type="protein sequence ID" value="HIZ86051.1"/>
    <property type="molecule type" value="Genomic_DNA"/>
</dbReference>
<gene>
    <name evidence="3" type="ORF">IAC04_06135</name>
</gene>
<dbReference type="AlphaFoldDB" id="A0A9D2GPY9"/>
<dbReference type="Pfam" id="PF13369">
    <property type="entry name" value="Transglut_core2"/>
    <property type="match status" value="1"/>
</dbReference>
<feature type="domain" description="Protein SirB1 N-terminal" evidence="2">
    <location>
        <begin position="122"/>
        <end position="223"/>
    </location>
</feature>